<accession>A0A916ZT09</accession>
<dbReference type="CDD" id="cd01038">
    <property type="entry name" value="Endonuclease_DUF559"/>
    <property type="match status" value="1"/>
</dbReference>
<dbReference type="InterPro" id="IPR011335">
    <property type="entry name" value="Restrct_endonuc-II-like"/>
</dbReference>
<name>A0A916ZT09_9SPHN</name>
<sequence length="158" mass="17580">MPPRILPRLREYAETMRHEPTPFERKLWHELSASRLDGLKFRRQSVFGNVIVDFYCPMASLIVEIDGGTHDTTRDAVRDANFASKGLKVLRFSNQQVGENLPGVLQTILTEAEPRRKDRNTPLPSSREGLGVGDSAENASAPKDSPTPNPSLEEGRGV</sequence>
<evidence type="ECO:0000313" key="3">
    <source>
        <dbReference type="EMBL" id="GGE12463.1"/>
    </source>
</evidence>
<dbReference type="EMBL" id="BMJM01000005">
    <property type="protein sequence ID" value="GGE12463.1"/>
    <property type="molecule type" value="Genomic_DNA"/>
</dbReference>
<keyword evidence="4" id="KW-1185">Reference proteome</keyword>
<evidence type="ECO:0000259" key="2">
    <source>
        <dbReference type="Pfam" id="PF04480"/>
    </source>
</evidence>
<evidence type="ECO:0000256" key="1">
    <source>
        <dbReference type="SAM" id="MobiDB-lite"/>
    </source>
</evidence>
<gene>
    <name evidence="3" type="ORF">GCM10011529_18560</name>
</gene>
<dbReference type="PANTHER" id="PTHR38590:SF1">
    <property type="entry name" value="BLL0828 PROTEIN"/>
    <property type="match status" value="1"/>
</dbReference>
<proteinExistence type="predicted"/>
<organism evidence="3 4">
    <name type="scientific">Sandarakinorhabdus glacialis</name>
    <dbReference type="NCBI Taxonomy" id="1614636"/>
    <lineage>
        <taxon>Bacteria</taxon>
        <taxon>Pseudomonadati</taxon>
        <taxon>Pseudomonadota</taxon>
        <taxon>Alphaproteobacteria</taxon>
        <taxon>Sphingomonadales</taxon>
        <taxon>Sphingosinicellaceae</taxon>
        <taxon>Sandarakinorhabdus</taxon>
    </lineage>
</organism>
<feature type="domain" description="DUF559" evidence="2">
    <location>
        <begin position="9"/>
        <end position="111"/>
    </location>
</feature>
<dbReference type="Pfam" id="PF04480">
    <property type="entry name" value="DUF559"/>
    <property type="match status" value="1"/>
</dbReference>
<reference evidence="3" key="2">
    <citation type="submission" date="2020-09" db="EMBL/GenBank/DDBJ databases">
        <authorList>
            <person name="Sun Q."/>
            <person name="Zhou Y."/>
        </authorList>
    </citation>
    <scope>NUCLEOTIDE SEQUENCE</scope>
    <source>
        <strain evidence="3">CGMCC 1.15519</strain>
    </source>
</reference>
<dbReference type="SUPFAM" id="SSF52980">
    <property type="entry name" value="Restriction endonuclease-like"/>
    <property type="match status" value="1"/>
</dbReference>
<comment type="caution">
    <text evidence="3">The sequence shown here is derived from an EMBL/GenBank/DDBJ whole genome shotgun (WGS) entry which is preliminary data.</text>
</comment>
<reference evidence="3" key="1">
    <citation type="journal article" date="2014" name="Int. J. Syst. Evol. Microbiol.">
        <title>Complete genome sequence of Corynebacterium casei LMG S-19264T (=DSM 44701T), isolated from a smear-ripened cheese.</title>
        <authorList>
            <consortium name="US DOE Joint Genome Institute (JGI-PGF)"/>
            <person name="Walter F."/>
            <person name="Albersmeier A."/>
            <person name="Kalinowski J."/>
            <person name="Ruckert C."/>
        </authorList>
    </citation>
    <scope>NUCLEOTIDE SEQUENCE</scope>
    <source>
        <strain evidence="3">CGMCC 1.15519</strain>
    </source>
</reference>
<dbReference type="InterPro" id="IPR007569">
    <property type="entry name" value="DUF559"/>
</dbReference>
<protein>
    <recommendedName>
        <fullName evidence="2">DUF559 domain-containing protein</fullName>
    </recommendedName>
</protein>
<dbReference type="Gene3D" id="3.40.960.10">
    <property type="entry name" value="VSR Endonuclease"/>
    <property type="match status" value="1"/>
</dbReference>
<evidence type="ECO:0000313" key="4">
    <source>
        <dbReference type="Proteomes" id="UP000635071"/>
    </source>
</evidence>
<feature type="region of interest" description="Disordered" evidence="1">
    <location>
        <begin position="110"/>
        <end position="158"/>
    </location>
</feature>
<dbReference type="PANTHER" id="PTHR38590">
    <property type="entry name" value="BLL0828 PROTEIN"/>
    <property type="match status" value="1"/>
</dbReference>
<dbReference type="Proteomes" id="UP000635071">
    <property type="component" value="Unassembled WGS sequence"/>
</dbReference>
<dbReference type="AlphaFoldDB" id="A0A916ZT09"/>
<dbReference type="InterPro" id="IPR047216">
    <property type="entry name" value="Endonuclease_DUF559_bact"/>
</dbReference>
<dbReference type="RefSeq" id="WP_188762659.1">
    <property type="nucleotide sequence ID" value="NZ_BMJM01000005.1"/>
</dbReference>